<keyword evidence="1" id="KW-1133">Transmembrane helix</keyword>
<comment type="caution">
    <text evidence="2">The sequence shown here is derived from an EMBL/GenBank/DDBJ whole genome shotgun (WGS) entry which is preliminary data.</text>
</comment>
<dbReference type="EMBL" id="JBHRTF010000002">
    <property type="protein sequence ID" value="MFC3114971.1"/>
    <property type="molecule type" value="Genomic_DNA"/>
</dbReference>
<evidence type="ECO:0000313" key="2">
    <source>
        <dbReference type="EMBL" id="MFC3114971.1"/>
    </source>
</evidence>
<evidence type="ECO:0000256" key="1">
    <source>
        <dbReference type="SAM" id="Phobius"/>
    </source>
</evidence>
<reference evidence="3" key="1">
    <citation type="journal article" date="2019" name="Int. J. Syst. Evol. Microbiol.">
        <title>The Global Catalogue of Microorganisms (GCM) 10K type strain sequencing project: providing services to taxonomists for standard genome sequencing and annotation.</title>
        <authorList>
            <consortium name="The Broad Institute Genomics Platform"/>
            <consortium name="The Broad Institute Genome Sequencing Center for Infectious Disease"/>
            <person name="Wu L."/>
            <person name="Ma J."/>
        </authorList>
    </citation>
    <scope>NUCLEOTIDE SEQUENCE [LARGE SCALE GENOMIC DNA]</scope>
    <source>
        <strain evidence="3">KCTC 52237</strain>
    </source>
</reference>
<dbReference type="Proteomes" id="UP001595555">
    <property type="component" value="Unassembled WGS sequence"/>
</dbReference>
<name>A0ABV7FBN7_9GAMM</name>
<organism evidence="2 3">
    <name type="scientific">Cellvibrio fontiphilus</name>
    <dbReference type="NCBI Taxonomy" id="1815559"/>
    <lineage>
        <taxon>Bacteria</taxon>
        <taxon>Pseudomonadati</taxon>
        <taxon>Pseudomonadota</taxon>
        <taxon>Gammaproteobacteria</taxon>
        <taxon>Cellvibrionales</taxon>
        <taxon>Cellvibrionaceae</taxon>
        <taxon>Cellvibrio</taxon>
    </lineage>
</organism>
<evidence type="ECO:0000313" key="3">
    <source>
        <dbReference type="Proteomes" id="UP001595555"/>
    </source>
</evidence>
<evidence type="ECO:0008006" key="4">
    <source>
        <dbReference type="Google" id="ProtNLM"/>
    </source>
</evidence>
<proteinExistence type="predicted"/>
<keyword evidence="1" id="KW-0472">Membrane</keyword>
<dbReference type="RefSeq" id="WP_378116794.1">
    <property type="nucleotide sequence ID" value="NZ_JBHRTF010000002.1"/>
</dbReference>
<keyword evidence="1" id="KW-0812">Transmembrane</keyword>
<keyword evidence="3" id="KW-1185">Reference proteome</keyword>
<accession>A0ABV7FBN7</accession>
<protein>
    <recommendedName>
        <fullName evidence="4">Fimbrial assembly family protein</fullName>
    </recommendedName>
</protein>
<gene>
    <name evidence="2" type="ORF">ACFODX_05315</name>
</gene>
<sequence>MKSINWQVYWGDAKREWQQNRRLQLIALVALALFIVWVHSSLNQLRKDLRSQALVAERNYYETELAAKDSAWLTRAKEAQQQLAQVNSRLWVASSAGEAQALFRDWIDSEAKKAGMTVRRAAVAVSDAVPGEQLRPVKADIQGRYTAGAVQKFMDAARQHNLFITLDAEQFNLSNQKNQTYRLNITAWFVIQGEKSAP</sequence>
<feature type="transmembrane region" description="Helical" evidence="1">
    <location>
        <begin position="23"/>
        <end position="42"/>
    </location>
</feature>